<dbReference type="PANTHER" id="PTHR32071">
    <property type="entry name" value="TRANSCRIPTIONAL REGULATORY PROTEIN"/>
    <property type="match status" value="1"/>
</dbReference>
<dbReference type="RefSeq" id="WP_215580697.1">
    <property type="nucleotide sequence ID" value="NZ_CP073754.1"/>
</dbReference>
<dbReference type="Gene3D" id="3.40.50.300">
    <property type="entry name" value="P-loop containing nucleotide triphosphate hydrolases"/>
    <property type="match status" value="1"/>
</dbReference>
<dbReference type="Pfam" id="PF02954">
    <property type="entry name" value="HTH_8"/>
    <property type="match status" value="1"/>
</dbReference>
<dbReference type="KEGG" id="mpad:KEF85_11495"/>
<keyword evidence="2" id="KW-0067">ATP-binding</keyword>
<dbReference type="FunFam" id="3.40.50.300:FF:000006">
    <property type="entry name" value="DNA-binding transcriptional regulator NtrC"/>
    <property type="match status" value="1"/>
</dbReference>
<feature type="domain" description="Sigma-54 factor interaction" evidence="5">
    <location>
        <begin position="133"/>
        <end position="361"/>
    </location>
</feature>
<dbReference type="Pfam" id="PF25601">
    <property type="entry name" value="AAA_lid_14"/>
    <property type="match status" value="1"/>
</dbReference>
<dbReference type="GO" id="GO:0043565">
    <property type="term" value="F:sequence-specific DNA binding"/>
    <property type="evidence" value="ECO:0007669"/>
    <property type="project" value="InterPro"/>
</dbReference>
<keyword evidence="1" id="KW-0547">Nucleotide-binding</keyword>
<dbReference type="SMART" id="SM00382">
    <property type="entry name" value="AAA"/>
    <property type="match status" value="1"/>
</dbReference>
<dbReference type="InterPro" id="IPR002078">
    <property type="entry name" value="Sigma_54_int"/>
</dbReference>
<dbReference type="Pfam" id="PF00158">
    <property type="entry name" value="Sigma54_activat"/>
    <property type="match status" value="1"/>
</dbReference>
<dbReference type="PROSITE" id="PS00676">
    <property type="entry name" value="SIGMA54_INTERACT_2"/>
    <property type="match status" value="1"/>
</dbReference>
<evidence type="ECO:0000313" key="7">
    <source>
        <dbReference type="Proteomes" id="UP000676649"/>
    </source>
</evidence>
<gene>
    <name evidence="6" type="ORF">KEF85_11495</name>
</gene>
<dbReference type="GO" id="GO:0006355">
    <property type="term" value="P:regulation of DNA-templated transcription"/>
    <property type="evidence" value="ECO:0007669"/>
    <property type="project" value="InterPro"/>
</dbReference>
<evidence type="ECO:0000256" key="4">
    <source>
        <dbReference type="ARBA" id="ARBA00023163"/>
    </source>
</evidence>
<evidence type="ECO:0000313" key="6">
    <source>
        <dbReference type="EMBL" id="QWF69975.1"/>
    </source>
</evidence>
<protein>
    <submittedName>
        <fullName evidence="6">Sigma-54-dependent Fis family transcriptional regulator</fullName>
    </submittedName>
</protein>
<dbReference type="Proteomes" id="UP000676649">
    <property type="component" value="Chromosome"/>
</dbReference>
<organism evidence="6 7">
    <name type="scientific">Methylomonas paludis</name>
    <dbReference type="NCBI Taxonomy" id="1173101"/>
    <lineage>
        <taxon>Bacteria</taxon>
        <taxon>Pseudomonadati</taxon>
        <taxon>Pseudomonadota</taxon>
        <taxon>Gammaproteobacteria</taxon>
        <taxon>Methylococcales</taxon>
        <taxon>Methylococcaceae</taxon>
        <taxon>Methylomonas</taxon>
    </lineage>
</organism>
<keyword evidence="3" id="KW-0805">Transcription regulation</keyword>
<dbReference type="InterPro" id="IPR058031">
    <property type="entry name" value="AAA_lid_NorR"/>
</dbReference>
<name>A0A975MLX3_9GAMM</name>
<evidence type="ECO:0000259" key="5">
    <source>
        <dbReference type="PROSITE" id="PS50045"/>
    </source>
</evidence>
<accession>A0A975MLX3</accession>
<dbReference type="Gene3D" id="1.10.8.60">
    <property type="match status" value="1"/>
</dbReference>
<evidence type="ECO:0000256" key="3">
    <source>
        <dbReference type="ARBA" id="ARBA00023015"/>
    </source>
</evidence>
<dbReference type="InterPro" id="IPR009057">
    <property type="entry name" value="Homeodomain-like_sf"/>
</dbReference>
<dbReference type="CDD" id="cd00009">
    <property type="entry name" value="AAA"/>
    <property type="match status" value="1"/>
</dbReference>
<dbReference type="EMBL" id="CP073754">
    <property type="protein sequence ID" value="QWF69975.1"/>
    <property type="molecule type" value="Genomic_DNA"/>
</dbReference>
<dbReference type="AlphaFoldDB" id="A0A975MLX3"/>
<dbReference type="InterPro" id="IPR027417">
    <property type="entry name" value="P-loop_NTPase"/>
</dbReference>
<dbReference type="InterPro" id="IPR025943">
    <property type="entry name" value="Sigma_54_int_dom_ATP-bd_2"/>
</dbReference>
<dbReference type="GO" id="GO:0005524">
    <property type="term" value="F:ATP binding"/>
    <property type="evidence" value="ECO:0007669"/>
    <property type="project" value="UniProtKB-KW"/>
</dbReference>
<dbReference type="Gene3D" id="1.10.10.60">
    <property type="entry name" value="Homeodomain-like"/>
    <property type="match status" value="1"/>
</dbReference>
<evidence type="ECO:0000256" key="2">
    <source>
        <dbReference type="ARBA" id="ARBA00022840"/>
    </source>
</evidence>
<dbReference type="SUPFAM" id="SSF55785">
    <property type="entry name" value="PYP-like sensor domain (PAS domain)"/>
    <property type="match status" value="1"/>
</dbReference>
<sequence>MPLNIPISEVLKLCGEPAIVVSPQLQLVACNNAAHNIIGIPLQTSADQELMLDSVLSNSESARSAQPSPQTQFFKDKKPYNYIRHQKSADGESIVVQAFGKPLLDEQGQLYLFETMRVLNQPNSSKNDNRKNIIGQSEACAKMRERIQKVAPTKLPVLLYGESGSGKEMAAQYVHQLSTRQNKPFVVGDCTVLTEALFESELFGHEKGSFTGSVGEKKGLIEVANGGTLFLDEIGELPLSLQAKLLRLLENFTYRRVGGTEFLTADVRIISATNRDLFEMVKQGGFRQDLYYRLAVFPILVPSLSERREDIPLLVEGLLEQIGKEMGRKLKTSEDAMKKLCSLSLIGNVRELRNILQYASAVCNDDVITPEDLMIAGNGLYQADPDAGLSFRRAEPAAAPPVSAAGRSVLPNTDAEFQPLPDDIVDRVEMQYMADLVKRHNGDKSKVAEHLGISQRTLYRRLAAIKQNFKDFVIDESGE</sequence>
<reference evidence="6" key="1">
    <citation type="submission" date="2021-04" db="EMBL/GenBank/DDBJ databases">
        <title>Draft genome sequence data of methanotrophic Methylovulum sp. strain S1L and Methylomonas sp. strain S2AM isolated from boreal lake water columns.</title>
        <authorList>
            <person name="Rissanen A.J."/>
            <person name="Mangayil R."/>
            <person name="Svenning M.M."/>
            <person name="Khanongnuch R."/>
        </authorList>
    </citation>
    <scope>NUCLEOTIDE SEQUENCE</scope>
    <source>
        <strain evidence="6">S2AM</strain>
    </source>
</reference>
<proteinExistence type="predicted"/>
<dbReference type="InterPro" id="IPR003593">
    <property type="entry name" value="AAA+_ATPase"/>
</dbReference>
<dbReference type="SUPFAM" id="SSF52540">
    <property type="entry name" value="P-loop containing nucleoside triphosphate hydrolases"/>
    <property type="match status" value="1"/>
</dbReference>
<keyword evidence="4" id="KW-0804">Transcription</keyword>
<evidence type="ECO:0000256" key="1">
    <source>
        <dbReference type="ARBA" id="ARBA00022741"/>
    </source>
</evidence>
<dbReference type="InterPro" id="IPR002197">
    <property type="entry name" value="HTH_Fis"/>
</dbReference>
<dbReference type="SUPFAM" id="SSF46689">
    <property type="entry name" value="Homeodomain-like"/>
    <property type="match status" value="1"/>
</dbReference>
<dbReference type="InterPro" id="IPR035965">
    <property type="entry name" value="PAS-like_dom_sf"/>
</dbReference>
<keyword evidence="7" id="KW-1185">Reference proteome</keyword>
<dbReference type="PROSITE" id="PS50045">
    <property type="entry name" value="SIGMA54_INTERACT_4"/>
    <property type="match status" value="1"/>
</dbReference>